<protein>
    <submittedName>
        <fullName evidence="1">Uncharacterized protein</fullName>
    </submittedName>
</protein>
<accession>A0A1K0FM02</accession>
<evidence type="ECO:0000313" key="2">
    <source>
        <dbReference type="Proteomes" id="UP000182486"/>
    </source>
</evidence>
<comment type="caution">
    <text evidence="1">The sequence shown here is derived from an EMBL/GenBank/DDBJ whole genome shotgun (WGS) entry which is preliminary data.</text>
</comment>
<dbReference type="EMBL" id="MEIA01000134">
    <property type="protein sequence ID" value="OJF13760.1"/>
    <property type="molecule type" value="Genomic_DNA"/>
</dbReference>
<reference evidence="1 2" key="1">
    <citation type="submission" date="2016-09" db="EMBL/GenBank/DDBJ databases">
        <title>Couchioplanes caeruleus draft genome sequence.</title>
        <authorList>
            <person name="Sheehan J."/>
            <person name="Caffrey P."/>
        </authorList>
    </citation>
    <scope>NUCLEOTIDE SEQUENCE [LARGE SCALE GENOMIC DNA]</scope>
    <source>
        <strain evidence="1 2">DSM 43634</strain>
    </source>
</reference>
<gene>
    <name evidence="1" type="ORF">BG844_13375</name>
</gene>
<dbReference type="RefSeq" id="WP_071805644.1">
    <property type="nucleotide sequence ID" value="NZ_MEIA01000134.1"/>
</dbReference>
<organism evidence="1 2">
    <name type="scientific">Couchioplanes caeruleus subsp. caeruleus</name>
    <dbReference type="NCBI Taxonomy" id="56427"/>
    <lineage>
        <taxon>Bacteria</taxon>
        <taxon>Bacillati</taxon>
        <taxon>Actinomycetota</taxon>
        <taxon>Actinomycetes</taxon>
        <taxon>Micromonosporales</taxon>
        <taxon>Micromonosporaceae</taxon>
        <taxon>Couchioplanes</taxon>
    </lineage>
</organism>
<evidence type="ECO:0000313" key="1">
    <source>
        <dbReference type="EMBL" id="OJF13760.1"/>
    </source>
</evidence>
<proteinExistence type="predicted"/>
<sequence>MSTEWRRAWPHMRFGHAYPVLQPVDLDAHKLALYRYAQVLSLTESPLRLAETDFPDRAAETDFPDCRWMLDLAERNVVKALAVV</sequence>
<keyword evidence="2" id="KW-1185">Reference proteome</keyword>
<dbReference type="Proteomes" id="UP000182486">
    <property type="component" value="Unassembled WGS sequence"/>
</dbReference>
<name>A0A1K0FM02_9ACTN</name>
<dbReference type="AlphaFoldDB" id="A0A1K0FM02"/>